<evidence type="ECO:0000256" key="10">
    <source>
        <dbReference type="ARBA" id="ARBA00023317"/>
    </source>
</evidence>
<keyword evidence="8" id="KW-0456">Lyase</keyword>
<dbReference type="AlphaFoldDB" id="A0A6A7G5U8"/>
<evidence type="ECO:0000256" key="3">
    <source>
        <dbReference type="ARBA" id="ARBA00012243"/>
    </source>
</evidence>
<organism evidence="14">
    <name type="scientific">Hirondellea gigas</name>
    <dbReference type="NCBI Taxonomy" id="1518452"/>
    <lineage>
        <taxon>Eukaryota</taxon>
        <taxon>Metazoa</taxon>
        <taxon>Ecdysozoa</taxon>
        <taxon>Arthropoda</taxon>
        <taxon>Crustacea</taxon>
        <taxon>Multicrustacea</taxon>
        <taxon>Malacostraca</taxon>
        <taxon>Eumalacostraca</taxon>
        <taxon>Peracarida</taxon>
        <taxon>Amphipoda</taxon>
        <taxon>Amphilochidea</taxon>
        <taxon>Lysianassida</taxon>
        <taxon>Lysianassidira</taxon>
        <taxon>Lysianassoidea</taxon>
        <taxon>Lysianassidae</taxon>
        <taxon>Hirondellea</taxon>
    </lineage>
</organism>
<evidence type="ECO:0000313" key="14">
    <source>
        <dbReference type="EMBL" id="LAC25824.1"/>
    </source>
</evidence>
<keyword evidence="13" id="KW-1133">Transmembrane helix</keyword>
<keyword evidence="10" id="KW-0670">Pyruvate</keyword>
<dbReference type="EMBL" id="IACT01006699">
    <property type="protein sequence ID" value="LAC25824.1"/>
    <property type="molecule type" value="mRNA"/>
</dbReference>
<dbReference type="GO" id="GO:0006646">
    <property type="term" value="P:phosphatidylethanolamine biosynthetic process"/>
    <property type="evidence" value="ECO:0007669"/>
    <property type="project" value="UniProtKB-UniPathway"/>
</dbReference>
<dbReference type="EC" id="4.1.1.65" evidence="3"/>
<evidence type="ECO:0000256" key="13">
    <source>
        <dbReference type="SAM" id="Phobius"/>
    </source>
</evidence>
<proteinExistence type="evidence at transcript level"/>
<keyword evidence="6" id="KW-0443">Lipid metabolism</keyword>
<keyword evidence="13" id="KW-0472">Membrane</keyword>
<evidence type="ECO:0000256" key="2">
    <source>
        <dbReference type="ARBA" id="ARBA00005189"/>
    </source>
</evidence>
<protein>
    <recommendedName>
        <fullName evidence="3">phosphatidylserine decarboxylase</fullName>
        <ecNumber evidence="3">4.1.1.65</ecNumber>
    </recommendedName>
</protein>
<keyword evidence="4" id="KW-0444">Lipid biosynthesis</keyword>
<evidence type="ECO:0000256" key="9">
    <source>
        <dbReference type="ARBA" id="ARBA00023264"/>
    </source>
</evidence>
<dbReference type="NCBIfam" id="TIGR00163">
    <property type="entry name" value="PS_decarb"/>
    <property type="match status" value="1"/>
</dbReference>
<comment type="function">
    <text evidence="12">Catalyzes the formation of phosphatidylethanolamine (PtdEtn) from phosphatidylserine (PtdSer). Plays a central role in phospholipid metabolism and in the interorganelle trafficking of phosphatidylserine. May be involved in lipid droplet biogenesis at the endoplasmic reticulum membrane.</text>
</comment>
<dbReference type="Pfam" id="PF02666">
    <property type="entry name" value="PS_Dcarbxylase"/>
    <property type="match status" value="1"/>
</dbReference>
<comment type="cofactor">
    <cofactor evidence="1">
        <name>pyruvate</name>
        <dbReference type="ChEBI" id="CHEBI:15361"/>
    </cofactor>
</comment>
<reference evidence="14" key="1">
    <citation type="submission" date="2017-11" db="EMBL/GenBank/DDBJ databases">
        <title>The sensing device of the deep-sea amphipod.</title>
        <authorList>
            <person name="Kobayashi H."/>
            <person name="Nagahama T."/>
            <person name="Arai W."/>
            <person name="Sasagawa Y."/>
            <person name="Umeda M."/>
            <person name="Hayashi T."/>
            <person name="Nikaido I."/>
            <person name="Watanabe H."/>
            <person name="Oguri K."/>
            <person name="Kitazato H."/>
            <person name="Fujioka K."/>
            <person name="Kido Y."/>
            <person name="Takami H."/>
        </authorList>
    </citation>
    <scope>NUCLEOTIDE SEQUENCE</scope>
    <source>
        <tissue evidence="14">Whole body</tissue>
    </source>
</reference>
<feature type="transmembrane region" description="Helical" evidence="13">
    <location>
        <begin position="12"/>
        <end position="29"/>
    </location>
</feature>
<sequence>MMRTQIFRRRTLYGVAICGIGSVFGFRLLKARGYDLSTEGKGSWQFYVLSTLPLRKMSRLWGSLAHREIPVPTRAPLYRLWASIFDSDLDEISETLESFPCLADFFSRRISIDAERPFSNADMMSPVDGKVVSCGVIKDNLVGQLKGVTFPLKQFLGKDPDLKTSSGKLFYVILYLAPGNYHRIHSPFEWKITSRRHFAGDLYPVLPAIAKFVPNLFAVNERIVLSGVWRHGYCSVTPVGAFNVGSIQLSTLIDPAIQTNSSQDDRKVRVLKSSTSASPTSDGYNDWLQYSELRSRFVGVLQKPGDEIGAFRMGSSVVILFETSSDDQFFFRIKAGDRIRTGDEIGVVLH</sequence>
<evidence type="ECO:0000256" key="7">
    <source>
        <dbReference type="ARBA" id="ARBA00023209"/>
    </source>
</evidence>
<dbReference type="PANTHER" id="PTHR10067">
    <property type="entry name" value="PHOSPHATIDYLSERINE DECARBOXYLASE"/>
    <property type="match status" value="1"/>
</dbReference>
<dbReference type="PANTHER" id="PTHR10067:SF7">
    <property type="entry name" value="PHOSPHATIDYLSERINE DECARBOXYLASE"/>
    <property type="match status" value="1"/>
</dbReference>
<keyword evidence="5" id="KW-0210">Decarboxylase</keyword>
<dbReference type="InterPro" id="IPR033177">
    <property type="entry name" value="PSD-B"/>
</dbReference>
<comment type="pathway">
    <text evidence="11">Phospholipid metabolism; phosphatidylethanolamine biosynthesis.</text>
</comment>
<dbReference type="GO" id="GO:0004609">
    <property type="term" value="F:phosphatidylserine decarboxylase activity"/>
    <property type="evidence" value="ECO:0007669"/>
    <property type="project" value="UniProtKB-EC"/>
</dbReference>
<accession>A0A6A7G5U8</accession>
<keyword evidence="13" id="KW-0812">Transmembrane</keyword>
<name>A0A6A7G5U8_9CRUS</name>
<dbReference type="InterPro" id="IPR003817">
    <property type="entry name" value="PS_Dcarbxylase"/>
</dbReference>
<evidence type="ECO:0000256" key="1">
    <source>
        <dbReference type="ARBA" id="ARBA00001928"/>
    </source>
</evidence>
<evidence type="ECO:0000256" key="4">
    <source>
        <dbReference type="ARBA" id="ARBA00022516"/>
    </source>
</evidence>
<evidence type="ECO:0000256" key="11">
    <source>
        <dbReference type="ARBA" id="ARBA00024326"/>
    </source>
</evidence>
<keyword evidence="9" id="KW-1208">Phospholipid metabolism</keyword>
<evidence type="ECO:0000256" key="8">
    <source>
        <dbReference type="ARBA" id="ARBA00023239"/>
    </source>
</evidence>
<keyword evidence="7" id="KW-0594">Phospholipid biosynthesis</keyword>
<evidence type="ECO:0000256" key="12">
    <source>
        <dbReference type="ARBA" id="ARBA00045136"/>
    </source>
</evidence>
<evidence type="ECO:0000256" key="6">
    <source>
        <dbReference type="ARBA" id="ARBA00023098"/>
    </source>
</evidence>
<evidence type="ECO:0000256" key="5">
    <source>
        <dbReference type="ARBA" id="ARBA00022793"/>
    </source>
</evidence>
<dbReference type="GO" id="GO:0005739">
    <property type="term" value="C:mitochondrion"/>
    <property type="evidence" value="ECO:0007669"/>
    <property type="project" value="TreeGrafter"/>
</dbReference>
<comment type="pathway">
    <text evidence="2">Lipid metabolism.</text>
</comment>
<dbReference type="UniPathway" id="UPA00558"/>